<keyword evidence="10 11" id="KW-0472">Membrane</keyword>
<evidence type="ECO:0000256" key="1">
    <source>
        <dbReference type="ARBA" id="ARBA00001947"/>
    </source>
</evidence>
<reference evidence="13 14" key="1">
    <citation type="submission" date="2018-11" db="EMBL/GenBank/DDBJ databases">
        <title>Genomic Encyclopedia of Type Strains, Phase IV (KMG-IV): sequencing the most valuable type-strain genomes for metagenomic binning, comparative biology and taxonomic classification.</title>
        <authorList>
            <person name="Goeker M."/>
        </authorList>
    </citation>
    <scope>NUCLEOTIDE SEQUENCE [LARGE SCALE GENOMIC DNA]</scope>
    <source>
        <strain evidence="13 14">DSM 101684</strain>
    </source>
</reference>
<dbReference type="InterPro" id="IPR001478">
    <property type="entry name" value="PDZ"/>
</dbReference>
<dbReference type="InterPro" id="IPR041489">
    <property type="entry name" value="PDZ_6"/>
</dbReference>
<keyword evidence="4 13" id="KW-0645">Protease</keyword>
<evidence type="ECO:0000256" key="3">
    <source>
        <dbReference type="ARBA" id="ARBA00007931"/>
    </source>
</evidence>
<evidence type="ECO:0000256" key="8">
    <source>
        <dbReference type="ARBA" id="ARBA00022989"/>
    </source>
</evidence>
<proteinExistence type="inferred from homology"/>
<dbReference type="Pfam" id="PF02163">
    <property type="entry name" value="Peptidase_M50"/>
    <property type="match status" value="1"/>
</dbReference>
<feature type="transmembrane region" description="Helical" evidence="11">
    <location>
        <begin position="380"/>
        <end position="402"/>
    </location>
</feature>
<keyword evidence="8 11" id="KW-1133">Transmembrane helix</keyword>
<dbReference type="EMBL" id="RKQL01000001">
    <property type="protein sequence ID" value="RPE72582.1"/>
    <property type="molecule type" value="Genomic_DNA"/>
</dbReference>
<dbReference type="NCBIfam" id="TIGR00054">
    <property type="entry name" value="RIP metalloprotease RseP"/>
    <property type="match status" value="1"/>
</dbReference>
<dbReference type="PANTHER" id="PTHR42837:SF2">
    <property type="entry name" value="MEMBRANE METALLOPROTEASE ARASP2, CHLOROPLASTIC-RELATED"/>
    <property type="match status" value="1"/>
</dbReference>
<evidence type="ECO:0000256" key="5">
    <source>
        <dbReference type="ARBA" id="ARBA00022692"/>
    </source>
</evidence>
<protein>
    <recommendedName>
        <fullName evidence="11">Zinc metalloprotease</fullName>
        <ecNumber evidence="11">3.4.24.-</ecNumber>
    </recommendedName>
</protein>
<dbReference type="PANTHER" id="PTHR42837">
    <property type="entry name" value="REGULATOR OF SIGMA-E PROTEASE RSEP"/>
    <property type="match status" value="1"/>
</dbReference>
<accession>A0A3N4UPN6</accession>
<sequence>MQTLLAFALTIAILIAIHEWGHYRAAVAMGVRVLRFSIGFGPELLRYKPRRQRPGQDTEFALCAFPLGGYVRMLDEREGPVAADDLPQAFNRKPLGARAFIVAAGPLANLLLAVVLYAALNWTGVAEPQPILAAPLAGSPAAEAGLSGGERVRSAVIEPDDRREVPSFESLRWILTQAAVRQRDVVLEVERPGDAAPRQIRLPIGRLGLAPDVQLLAQLGLTGPWTPPVLGDLQAEGAAARAGLQTGDRVLRVNGQLVSDGQALRRLIRESQGRRPLAFEVERGGRRLVISVQPDRVEEAQTVVGRIGAYVGGPPEMVVVRYGPWEGVQRALSRTVEMSELTLRMIGRMLIGEASVKNLSGPLTIADYAGRSVAIGWQAYVQFLAVISISLGVLNLLPLPVLDGGHLMYYLWEAVTGRPVSNAWMERLQRGGVVLLILLMSIALFNDISRLFG</sequence>
<evidence type="ECO:0000313" key="13">
    <source>
        <dbReference type="EMBL" id="RPE72582.1"/>
    </source>
</evidence>
<dbReference type="GO" id="GO:0004222">
    <property type="term" value="F:metalloendopeptidase activity"/>
    <property type="evidence" value="ECO:0007669"/>
    <property type="project" value="InterPro"/>
</dbReference>
<evidence type="ECO:0000256" key="11">
    <source>
        <dbReference type="RuleBase" id="RU362031"/>
    </source>
</evidence>
<dbReference type="Pfam" id="PF17820">
    <property type="entry name" value="PDZ_6"/>
    <property type="match status" value="1"/>
</dbReference>
<dbReference type="OrthoDB" id="9782003at2"/>
<feature type="domain" description="PDZ" evidence="12">
    <location>
        <begin position="205"/>
        <end position="285"/>
    </location>
</feature>
<keyword evidence="5 11" id="KW-0812">Transmembrane</keyword>
<evidence type="ECO:0000259" key="12">
    <source>
        <dbReference type="SMART" id="SM00228"/>
    </source>
</evidence>
<dbReference type="SMART" id="SM00228">
    <property type="entry name" value="PDZ"/>
    <property type="match status" value="1"/>
</dbReference>
<evidence type="ECO:0000256" key="9">
    <source>
        <dbReference type="ARBA" id="ARBA00023049"/>
    </source>
</evidence>
<name>A0A3N4UPN6_9BURK</name>
<organism evidence="13 14">
    <name type="scientific">Tibeticola sediminis</name>
    <dbReference type="NCBI Taxonomy" id="1917811"/>
    <lineage>
        <taxon>Bacteria</taxon>
        <taxon>Pseudomonadati</taxon>
        <taxon>Pseudomonadota</taxon>
        <taxon>Betaproteobacteria</taxon>
        <taxon>Burkholderiales</taxon>
        <taxon>Comamonadaceae</taxon>
        <taxon>Tibeticola</taxon>
    </lineage>
</organism>
<feature type="transmembrane region" description="Helical" evidence="11">
    <location>
        <begin position="428"/>
        <end position="445"/>
    </location>
</feature>
<comment type="subcellular location">
    <subcellularLocation>
        <location evidence="2">Membrane</location>
        <topology evidence="2">Multi-pass membrane protein</topology>
    </subcellularLocation>
</comment>
<keyword evidence="6 11" id="KW-0378">Hydrolase</keyword>
<gene>
    <name evidence="13" type="ORF">EDC62_0273</name>
</gene>
<dbReference type="InterPro" id="IPR036034">
    <property type="entry name" value="PDZ_sf"/>
</dbReference>
<keyword evidence="11" id="KW-0479">Metal-binding</keyword>
<dbReference type="CDD" id="cd06163">
    <property type="entry name" value="S2P-M50_PDZ_RseP-like"/>
    <property type="match status" value="1"/>
</dbReference>
<evidence type="ECO:0000256" key="2">
    <source>
        <dbReference type="ARBA" id="ARBA00004141"/>
    </source>
</evidence>
<keyword evidence="7 11" id="KW-0862">Zinc</keyword>
<dbReference type="GO" id="GO:0006508">
    <property type="term" value="P:proteolysis"/>
    <property type="evidence" value="ECO:0007669"/>
    <property type="project" value="UniProtKB-KW"/>
</dbReference>
<dbReference type="Proteomes" id="UP000272193">
    <property type="component" value="Unassembled WGS sequence"/>
</dbReference>
<comment type="similarity">
    <text evidence="3 11">Belongs to the peptidase M50B family.</text>
</comment>
<dbReference type="AlphaFoldDB" id="A0A3N4UPN6"/>
<evidence type="ECO:0000256" key="6">
    <source>
        <dbReference type="ARBA" id="ARBA00022801"/>
    </source>
</evidence>
<comment type="cofactor">
    <cofactor evidence="1 11">
        <name>Zn(2+)</name>
        <dbReference type="ChEBI" id="CHEBI:29105"/>
    </cofactor>
</comment>
<evidence type="ECO:0000256" key="4">
    <source>
        <dbReference type="ARBA" id="ARBA00022670"/>
    </source>
</evidence>
<dbReference type="GO" id="GO:0016020">
    <property type="term" value="C:membrane"/>
    <property type="evidence" value="ECO:0007669"/>
    <property type="project" value="UniProtKB-SubCell"/>
</dbReference>
<dbReference type="GO" id="GO:0046872">
    <property type="term" value="F:metal ion binding"/>
    <property type="evidence" value="ECO:0007669"/>
    <property type="project" value="UniProtKB-KW"/>
</dbReference>
<dbReference type="InterPro" id="IPR004387">
    <property type="entry name" value="Pept_M50_Zn"/>
</dbReference>
<comment type="caution">
    <text evidence="13">The sequence shown here is derived from an EMBL/GenBank/DDBJ whole genome shotgun (WGS) entry which is preliminary data.</text>
</comment>
<dbReference type="InterPro" id="IPR008915">
    <property type="entry name" value="Peptidase_M50"/>
</dbReference>
<dbReference type="CDD" id="cd23081">
    <property type="entry name" value="cpPDZ_EcRseP-like"/>
    <property type="match status" value="1"/>
</dbReference>
<dbReference type="SUPFAM" id="SSF50156">
    <property type="entry name" value="PDZ domain-like"/>
    <property type="match status" value="2"/>
</dbReference>
<dbReference type="EC" id="3.4.24.-" evidence="11"/>
<evidence type="ECO:0000313" key="14">
    <source>
        <dbReference type="Proteomes" id="UP000272193"/>
    </source>
</evidence>
<keyword evidence="14" id="KW-1185">Reference proteome</keyword>
<feature type="transmembrane region" description="Helical" evidence="11">
    <location>
        <begin position="99"/>
        <end position="120"/>
    </location>
</feature>
<dbReference type="Gene3D" id="2.30.42.10">
    <property type="match status" value="2"/>
</dbReference>
<evidence type="ECO:0000256" key="7">
    <source>
        <dbReference type="ARBA" id="ARBA00022833"/>
    </source>
</evidence>
<dbReference type="RefSeq" id="WP_124219614.1">
    <property type="nucleotide sequence ID" value="NZ_RKQL01000001.1"/>
</dbReference>
<keyword evidence="9 11" id="KW-0482">Metalloprotease</keyword>
<evidence type="ECO:0000256" key="10">
    <source>
        <dbReference type="ARBA" id="ARBA00023136"/>
    </source>
</evidence>